<dbReference type="Gene3D" id="2.40.37.10">
    <property type="entry name" value="Lyase, Ornithine Decarboxylase, Chain A, domain 1"/>
    <property type="match status" value="1"/>
</dbReference>
<dbReference type="PRINTS" id="PR01179">
    <property type="entry name" value="ODADCRBXLASE"/>
</dbReference>
<dbReference type="InterPro" id="IPR029066">
    <property type="entry name" value="PLP-binding_barrel"/>
</dbReference>
<dbReference type="Pfam" id="PF02784">
    <property type="entry name" value="Orn_Arg_deC_N"/>
    <property type="match status" value="1"/>
</dbReference>
<comment type="subunit">
    <text evidence="2">Homodimer.</text>
</comment>
<proteinExistence type="predicted"/>
<accession>A0A3G4VJK6</accession>
<dbReference type="Gene3D" id="3.20.20.10">
    <property type="entry name" value="Alanine racemase"/>
    <property type="match status" value="1"/>
</dbReference>
<dbReference type="SUPFAM" id="SSF51419">
    <property type="entry name" value="PLP-binding barrel"/>
    <property type="match status" value="1"/>
</dbReference>
<dbReference type="EMBL" id="CP033578">
    <property type="protein sequence ID" value="AYV24178.1"/>
    <property type="molecule type" value="Genomic_DNA"/>
</dbReference>
<feature type="region of interest" description="Disordered" evidence="7">
    <location>
        <begin position="501"/>
        <end position="546"/>
    </location>
</feature>
<sequence>MKYQDRLEETVNHLGMVLAEQKQLLEEHKATMNYAERLENILTPTDTLTTKGDDLLIGGCKANDLIEQYGSPLFVLSEDTLRGNLRRVKAAFGNYWPKPVNVMFAIKSNTNFAVRAICNEEGVGGDCFGPGEVEATHIAGADPKTIALNGTVKPELAIRKAIEYGYAIHLDSYEEIEIVERIAREVKPEDKVRIAVRLKVLPDDFFDNFSPDAYPFPDFKGAMKWIKFGLLREEAKKIVNRVKEIDIFEFYGFHTHLGRFSKDPAGWDALYRQYAKDVIEISRACDVQPFQVDLGGGWPREREPECRSKEHMMNANTIEDYAKVVCAGMLDEFNRAGFDIPQLWLEPGRYIAGNIGTLLTSVYVVKDDQEMDYTYTMVDASTYLATLVESQESKNPVLPANKMTQPVVAKTTEIAGPICIPSIWESGATMPELQPKDVLAIMDVGHYAESQASQFNSLPRPATVLVKDGQSELIKRAETVEDVFATQILPERFIKAKAELEKARTPVKKPARKAATKKPAAKTAAKKPAAKKPAARRVSRRSADKI</sequence>
<keyword evidence="4 6" id="KW-0663">Pyridoxal phosphate</keyword>
<evidence type="ECO:0000256" key="7">
    <source>
        <dbReference type="SAM" id="MobiDB-lite"/>
    </source>
</evidence>
<gene>
    <name evidence="9" type="ORF">ECB94_23210</name>
</gene>
<evidence type="ECO:0000259" key="8">
    <source>
        <dbReference type="Pfam" id="PF02784"/>
    </source>
</evidence>
<evidence type="ECO:0000256" key="4">
    <source>
        <dbReference type="ARBA" id="ARBA00022898"/>
    </source>
</evidence>
<dbReference type="GO" id="GO:0008836">
    <property type="term" value="F:diaminopimelate decarboxylase activity"/>
    <property type="evidence" value="ECO:0007669"/>
    <property type="project" value="InterPro"/>
</dbReference>
<dbReference type="PANTHER" id="PTHR43727:SF2">
    <property type="entry name" value="GROUP IV DECARBOXYLASE"/>
    <property type="match status" value="1"/>
</dbReference>
<feature type="compositionally biased region" description="Basic residues" evidence="7">
    <location>
        <begin position="505"/>
        <end position="540"/>
    </location>
</feature>
<dbReference type="Proteomes" id="UP000279760">
    <property type="component" value="Chromosome 2"/>
</dbReference>
<feature type="domain" description="Orn/DAP/Arg decarboxylase 2 N-terminal" evidence="8">
    <location>
        <begin position="84"/>
        <end position="352"/>
    </location>
</feature>
<dbReference type="PANTHER" id="PTHR43727">
    <property type="entry name" value="DIAMINOPIMELATE DECARBOXYLASE"/>
    <property type="match status" value="1"/>
</dbReference>
<keyword evidence="3" id="KW-0210">Decarboxylase</keyword>
<protein>
    <submittedName>
        <fullName evidence="9">Diaminopimelate decarboxylase</fullName>
    </submittedName>
</protein>
<dbReference type="AlphaFoldDB" id="A0A3G4VJK6"/>
<evidence type="ECO:0000256" key="2">
    <source>
        <dbReference type="ARBA" id="ARBA00011738"/>
    </source>
</evidence>
<dbReference type="GO" id="GO:0009089">
    <property type="term" value="P:lysine biosynthetic process via diaminopimelate"/>
    <property type="evidence" value="ECO:0007669"/>
    <property type="project" value="InterPro"/>
</dbReference>
<evidence type="ECO:0000313" key="9">
    <source>
        <dbReference type="EMBL" id="AYV24178.1"/>
    </source>
</evidence>
<organism evidence="9 10">
    <name type="scientific">Vibrio mediterranei</name>
    <dbReference type="NCBI Taxonomy" id="689"/>
    <lineage>
        <taxon>Bacteria</taxon>
        <taxon>Pseudomonadati</taxon>
        <taxon>Pseudomonadota</taxon>
        <taxon>Gammaproteobacteria</taxon>
        <taxon>Vibrionales</taxon>
        <taxon>Vibrionaceae</taxon>
        <taxon>Vibrio</taxon>
    </lineage>
</organism>
<dbReference type="PRINTS" id="PR01181">
    <property type="entry name" value="DAPDCRBXLASE"/>
</dbReference>
<keyword evidence="5" id="KW-0456">Lyase</keyword>
<evidence type="ECO:0000256" key="3">
    <source>
        <dbReference type="ARBA" id="ARBA00022793"/>
    </source>
</evidence>
<feature type="active site" description="Proton donor" evidence="6">
    <location>
        <position position="419"/>
    </location>
</feature>
<evidence type="ECO:0000256" key="6">
    <source>
        <dbReference type="PIRSR" id="PIRSR600183-50"/>
    </source>
</evidence>
<evidence type="ECO:0000256" key="5">
    <source>
        <dbReference type="ARBA" id="ARBA00023239"/>
    </source>
</evidence>
<dbReference type="RefSeq" id="WP_124941817.1">
    <property type="nucleotide sequence ID" value="NZ_CP033578.1"/>
</dbReference>
<name>A0A3G4VJK6_9VIBR</name>
<dbReference type="GeneID" id="64088310"/>
<dbReference type="InterPro" id="IPR000183">
    <property type="entry name" value="Orn/DAP/Arg_de-COase"/>
</dbReference>
<evidence type="ECO:0000313" key="10">
    <source>
        <dbReference type="Proteomes" id="UP000279760"/>
    </source>
</evidence>
<dbReference type="SUPFAM" id="SSF50621">
    <property type="entry name" value="Alanine racemase C-terminal domain-like"/>
    <property type="match status" value="1"/>
</dbReference>
<dbReference type="InterPro" id="IPR022644">
    <property type="entry name" value="De-COase2_N"/>
</dbReference>
<dbReference type="InterPro" id="IPR009006">
    <property type="entry name" value="Ala_racemase/Decarboxylase_C"/>
</dbReference>
<feature type="modified residue" description="N6-(pyridoxal phosphate)lysine" evidence="6">
    <location>
        <position position="107"/>
    </location>
</feature>
<evidence type="ECO:0000256" key="1">
    <source>
        <dbReference type="ARBA" id="ARBA00001933"/>
    </source>
</evidence>
<dbReference type="InterPro" id="IPR002986">
    <property type="entry name" value="DAP_deCOOHase_LysA"/>
</dbReference>
<reference evidence="9 10" key="1">
    <citation type="submission" date="2018-11" db="EMBL/GenBank/DDBJ databases">
        <title>Complete Genome Sequence of Vbrio mediterranei 117-T6: a Potential Pathogen Bacteria Isolated from the Conchocelis of Pyropia.</title>
        <authorList>
            <person name="Liu Q."/>
        </authorList>
    </citation>
    <scope>NUCLEOTIDE SEQUENCE [LARGE SCALE GENOMIC DNA]</scope>
    <source>
        <strain evidence="9 10">117-T6</strain>
    </source>
</reference>
<comment type="cofactor">
    <cofactor evidence="1 6">
        <name>pyridoxal 5'-phosphate</name>
        <dbReference type="ChEBI" id="CHEBI:597326"/>
    </cofactor>
</comment>